<dbReference type="EMBL" id="JBHTBW010000045">
    <property type="protein sequence ID" value="MFC7442077.1"/>
    <property type="molecule type" value="Genomic_DNA"/>
</dbReference>
<accession>A0ABW2RLX4</accession>
<name>A0ABW2RLX4_9BACL</name>
<dbReference type="RefSeq" id="WP_379865714.1">
    <property type="nucleotide sequence ID" value="NZ_JBHTBW010000045.1"/>
</dbReference>
<keyword evidence="2" id="KW-1185">Reference proteome</keyword>
<gene>
    <name evidence="1" type="ORF">ACFQNG_13340</name>
</gene>
<reference evidence="2" key="1">
    <citation type="journal article" date="2019" name="Int. J. Syst. Evol. Microbiol.">
        <title>The Global Catalogue of Microorganisms (GCM) 10K type strain sequencing project: providing services to taxonomists for standard genome sequencing and annotation.</title>
        <authorList>
            <consortium name="The Broad Institute Genomics Platform"/>
            <consortium name="The Broad Institute Genome Sequencing Center for Infectious Disease"/>
            <person name="Wu L."/>
            <person name="Ma J."/>
        </authorList>
    </citation>
    <scope>NUCLEOTIDE SEQUENCE [LARGE SCALE GENOMIC DNA]</scope>
    <source>
        <strain evidence="2">CGMCC 1.12942</strain>
    </source>
</reference>
<evidence type="ECO:0000313" key="1">
    <source>
        <dbReference type="EMBL" id="MFC7442077.1"/>
    </source>
</evidence>
<organism evidence="1 2">
    <name type="scientific">Laceyella putida</name>
    <dbReference type="NCBI Taxonomy" id="110101"/>
    <lineage>
        <taxon>Bacteria</taxon>
        <taxon>Bacillati</taxon>
        <taxon>Bacillota</taxon>
        <taxon>Bacilli</taxon>
        <taxon>Bacillales</taxon>
        <taxon>Thermoactinomycetaceae</taxon>
        <taxon>Laceyella</taxon>
    </lineage>
</organism>
<comment type="caution">
    <text evidence="1">The sequence shown here is derived from an EMBL/GenBank/DDBJ whole genome shotgun (WGS) entry which is preliminary data.</text>
</comment>
<evidence type="ECO:0000313" key="2">
    <source>
        <dbReference type="Proteomes" id="UP001596500"/>
    </source>
</evidence>
<proteinExistence type="predicted"/>
<dbReference type="Proteomes" id="UP001596500">
    <property type="component" value="Unassembled WGS sequence"/>
</dbReference>
<protein>
    <submittedName>
        <fullName evidence="1">Uncharacterized protein</fullName>
    </submittedName>
</protein>
<sequence length="119" mass="13818">MNTISVDMEQGRVWSECLEQFRREIRNLSSYMTEEETAKRLYSRPFFRKVPTIDLELNASMQVEEQLRRGKLDKDKLIELNKKIGEFQINYGHIAAIAVTISALISGLNDLVELVQKLN</sequence>